<accession>A0ABT3Y2U8</accession>
<gene>
    <name evidence="2" type="ORF">OEA66_08910</name>
</gene>
<dbReference type="Proteomes" id="UP001070176">
    <property type="component" value="Unassembled WGS sequence"/>
</dbReference>
<evidence type="ECO:0000313" key="2">
    <source>
        <dbReference type="EMBL" id="MCX8532470.1"/>
    </source>
</evidence>
<keyword evidence="1" id="KW-0472">Membrane</keyword>
<evidence type="ECO:0000256" key="1">
    <source>
        <dbReference type="SAM" id="Phobius"/>
    </source>
</evidence>
<feature type="transmembrane region" description="Helical" evidence="1">
    <location>
        <begin position="7"/>
        <end position="27"/>
    </location>
</feature>
<sequence>MRKHKKIYYVAGMISALIIPLLFLYYANPVYNQMNMRVLDIGLPYKAKKGEKIPEYTQVPKEGWTYKTINVKPGFDTKTEENFIKEINKLAKNDIDQTGIRFQLSDKNVYADIVNLLNISLKTKQERYGFDMDETNSFYVLYRKADNDVFYGIDGRIGCGTGLFDMNDYNYRTSNFWNKLIHYSPKESYYLIFGFLMLIYCAMLRPKLSFNI</sequence>
<evidence type="ECO:0000313" key="3">
    <source>
        <dbReference type="Proteomes" id="UP001070176"/>
    </source>
</evidence>
<keyword evidence="1" id="KW-1133">Transmembrane helix</keyword>
<organism evidence="2 3">
    <name type="scientific">Chryseobacterium luquanense</name>
    <dbReference type="NCBI Taxonomy" id="2983766"/>
    <lineage>
        <taxon>Bacteria</taxon>
        <taxon>Pseudomonadati</taxon>
        <taxon>Bacteroidota</taxon>
        <taxon>Flavobacteriia</taxon>
        <taxon>Flavobacteriales</taxon>
        <taxon>Weeksellaceae</taxon>
        <taxon>Chryseobacterium group</taxon>
        <taxon>Chryseobacterium</taxon>
    </lineage>
</organism>
<keyword evidence="1" id="KW-0812">Transmembrane</keyword>
<protein>
    <submittedName>
        <fullName evidence="2">Uncharacterized protein</fullName>
    </submittedName>
</protein>
<keyword evidence="3" id="KW-1185">Reference proteome</keyword>
<reference evidence="2" key="1">
    <citation type="submission" date="2022-10" db="EMBL/GenBank/DDBJ databases">
        <title>Chryseobacterium sp. nov., a novel bacterial species.</title>
        <authorList>
            <person name="Cao Y."/>
        </authorList>
    </citation>
    <scope>NUCLEOTIDE SEQUENCE</scope>
    <source>
        <strain evidence="2">KC 927</strain>
    </source>
</reference>
<dbReference type="EMBL" id="JAOVZV010000008">
    <property type="protein sequence ID" value="MCX8532470.1"/>
    <property type="molecule type" value="Genomic_DNA"/>
</dbReference>
<name>A0ABT3Y2U8_9FLAO</name>
<comment type="caution">
    <text evidence="2">The sequence shown here is derived from an EMBL/GenBank/DDBJ whole genome shotgun (WGS) entry which is preliminary data.</text>
</comment>
<proteinExistence type="predicted"/>